<keyword evidence="1" id="KW-0732">Signal</keyword>
<dbReference type="GO" id="GO:0016787">
    <property type="term" value="F:hydrolase activity"/>
    <property type="evidence" value="ECO:0007669"/>
    <property type="project" value="UniProtKB-KW"/>
</dbReference>
<dbReference type="InterPro" id="IPR053183">
    <property type="entry name" value="ASL1"/>
</dbReference>
<dbReference type="InterPro" id="IPR024655">
    <property type="entry name" value="Asl1_glyco_hydro_catalytic"/>
</dbReference>
<evidence type="ECO:0000256" key="1">
    <source>
        <dbReference type="SAM" id="SignalP"/>
    </source>
</evidence>
<dbReference type="EMBL" id="AZHF01000001">
    <property type="protein sequence ID" value="OAA82417.1"/>
    <property type="molecule type" value="Genomic_DNA"/>
</dbReference>
<dbReference type="Proteomes" id="UP000076881">
    <property type="component" value="Unassembled WGS sequence"/>
</dbReference>
<accession>A0A168KXN8</accession>
<proteinExistence type="predicted"/>
<dbReference type="Pfam" id="PF11790">
    <property type="entry name" value="Glyco_hydro_cc"/>
    <property type="match status" value="1"/>
</dbReference>
<evidence type="ECO:0000259" key="2">
    <source>
        <dbReference type="Pfam" id="PF11790"/>
    </source>
</evidence>
<keyword evidence="4" id="KW-1185">Reference proteome</keyword>
<dbReference type="InterPro" id="IPR017853">
    <property type="entry name" value="GH"/>
</dbReference>
<comment type="caution">
    <text evidence="3">The sequence shown here is derived from an EMBL/GenBank/DDBJ whole genome shotgun (WGS) entry which is preliminary data.</text>
</comment>
<gene>
    <name evidence="3" type="ORF">LEL_01962</name>
</gene>
<dbReference type="Gene3D" id="3.20.20.80">
    <property type="entry name" value="Glycosidases"/>
    <property type="match status" value="1"/>
</dbReference>
<dbReference type="PANTHER" id="PTHR34154:SF14">
    <property type="entry name" value="ASL1-LIKE GLYCOSYL HYDROLASE CATALYTIC DOMAIN-CONTAINING PROTEIN"/>
    <property type="match status" value="1"/>
</dbReference>
<dbReference type="PANTHER" id="PTHR34154">
    <property type="entry name" value="ALKALI-SENSITIVE LINKAGE PROTEIN 1"/>
    <property type="match status" value="1"/>
</dbReference>
<feature type="signal peptide" evidence="1">
    <location>
        <begin position="1"/>
        <end position="20"/>
    </location>
</feature>
<dbReference type="AlphaFoldDB" id="A0A168KXN8"/>
<feature type="chain" id="PRO_5007898617" evidence="1">
    <location>
        <begin position="21"/>
        <end position="281"/>
    </location>
</feature>
<dbReference type="OrthoDB" id="5959761at2759"/>
<dbReference type="GO" id="GO:0071966">
    <property type="term" value="P:fungal-type cell wall polysaccharide metabolic process"/>
    <property type="evidence" value="ECO:0007669"/>
    <property type="project" value="TreeGrafter"/>
</dbReference>
<evidence type="ECO:0000313" key="4">
    <source>
        <dbReference type="Proteomes" id="UP000076881"/>
    </source>
</evidence>
<organism evidence="3 4">
    <name type="scientific">Akanthomyces lecanii RCEF 1005</name>
    <dbReference type="NCBI Taxonomy" id="1081108"/>
    <lineage>
        <taxon>Eukaryota</taxon>
        <taxon>Fungi</taxon>
        <taxon>Dikarya</taxon>
        <taxon>Ascomycota</taxon>
        <taxon>Pezizomycotina</taxon>
        <taxon>Sordariomycetes</taxon>
        <taxon>Hypocreomycetidae</taxon>
        <taxon>Hypocreales</taxon>
        <taxon>Cordycipitaceae</taxon>
        <taxon>Akanthomyces</taxon>
        <taxon>Cordyceps confragosa</taxon>
    </lineage>
</organism>
<evidence type="ECO:0000313" key="3">
    <source>
        <dbReference type="EMBL" id="OAA82417.1"/>
    </source>
</evidence>
<sequence>MVCLLKYSGAALALASTAIASPTTSAHVEARKAPLIPNGKKAGSAGGRAVHLWKDHIGWWYDWTPKPSGHDEVPGVSMLWGDGHQGQFDADRLHAFQNLHSTPQYLLGPNEPDCHGTYSADLRVAQGVSLWNQYIAPKGRAGSLLGSPSMCKQKDEGWLAKFRTQKLDADWDFTAIHVYKDSMQGVQEDIDHYWNKYGKPIWVTEFACVSDQPEWKPCQDQGQINRFINDVVDLFEKNEHVMAYAYTDGGGLSPNWTPTNNDGSKLSESGRTYLNAIKKYH</sequence>
<feature type="domain" description="Asl1-like glycosyl hydrolase catalytic" evidence="2">
    <location>
        <begin position="54"/>
        <end position="273"/>
    </location>
</feature>
<dbReference type="GO" id="GO:0009277">
    <property type="term" value="C:fungal-type cell wall"/>
    <property type="evidence" value="ECO:0007669"/>
    <property type="project" value="TreeGrafter"/>
</dbReference>
<reference evidence="3 4" key="1">
    <citation type="journal article" date="2016" name="Genome Biol. Evol.">
        <title>Divergent and convergent evolution of fungal pathogenicity.</title>
        <authorList>
            <person name="Shang Y."/>
            <person name="Xiao G."/>
            <person name="Zheng P."/>
            <person name="Cen K."/>
            <person name="Zhan S."/>
            <person name="Wang C."/>
        </authorList>
    </citation>
    <scope>NUCLEOTIDE SEQUENCE [LARGE SCALE GENOMIC DNA]</scope>
    <source>
        <strain evidence="3 4">RCEF 1005</strain>
    </source>
</reference>
<name>A0A168KXN8_CORDF</name>
<protein>
    <submittedName>
        <fullName evidence="3">Glycoside hydrolase, superfamily</fullName>
    </submittedName>
</protein>
<dbReference type="SUPFAM" id="SSF51445">
    <property type="entry name" value="(Trans)glycosidases"/>
    <property type="match status" value="1"/>
</dbReference>
<keyword evidence="3" id="KW-0378">Hydrolase</keyword>
<dbReference type="STRING" id="1081108.A0A168KXN8"/>